<dbReference type="InterPro" id="IPR024708">
    <property type="entry name" value="Catalase_AS"/>
</dbReference>
<evidence type="ECO:0000256" key="10">
    <source>
        <dbReference type="PIRNR" id="PIRNR038927"/>
    </source>
</evidence>
<gene>
    <name evidence="14" type="ORF">ACFPME_12980</name>
</gene>
<comment type="function">
    <text evidence="10">Decomposes hydrogen peroxide into water and oxygen; serves to protect cells from the toxic effects of hydrogen peroxide.</text>
</comment>
<dbReference type="GO" id="GO:0004096">
    <property type="term" value="F:catalase activity"/>
    <property type="evidence" value="ECO:0007669"/>
    <property type="project" value="UniProtKB-EC"/>
</dbReference>
<dbReference type="EC" id="1.11.1.6" evidence="3 10"/>
<accession>A0ABW0JP10</accession>
<evidence type="ECO:0000256" key="7">
    <source>
        <dbReference type="ARBA" id="ARBA00023002"/>
    </source>
</evidence>
<evidence type="ECO:0000256" key="9">
    <source>
        <dbReference type="ARBA" id="ARBA00023324"/>
    </source>
</evidence>
<dbReference type="Gene3D" id="3.40.50.880">
    <property type="match status" value="1"/>
</dbReference>
<dbReference type="SMART" id="SM01060">
    <property type="entry name" value="Catalase"/>
    <property type="match status" value="1"/>
</dbReference>
<evidence type="ECO:0000256" key="3">
    <source>
        <dbReference type="ARBA" id="ARBA00012314"/>
    </source>
</evidence>
<dbReference type="InterPro" id="IPR002226">
    <property type="entry name" value="Catalase_haem_BS"/>
</dbReference>
<dbReference type="InterPro" id="IPR024712">
    <property type="entry name" value="Catalase_clade2"/>
</dbReference>
<dbReference type="PIRSF" id="PIRSF038927">
    <property type="entry name" value="Catalase_clade2"/>
    <property type="match status" value="1"/>
</dbReference>
<feature type="domain" description="Catalase core" evidence="13">
    <location>
        <begin position="10"/>
        <end position="398"/>
    </location>
</feature>
<dbReference type="Pfam" id="PF06628">
    <property type="entry name" value="Catalase-rel"/>
    <property type="match status" value="1"/>
</dbReference>
<dbReference type="Pfam" id="PF00199">
    <property type="entry name" value="Catalase"/>
    <property type="match status" value="1"/>
</dbReference>
<evidence type="ECO:0000259" key="13">
    <source>
        <dbReference type="SMART" id="SM01060"/>
    </source>
</evidence>
<keyword evidence="5 10" id="KW-0349">Heme</keyword>
<evidence type="ECO:0000256" key="12">
    <source>
        <dbReference type="SAM" id="MobiDB-lite"/>
    </source>
</evidence>
<dbReference type="RefSeq" id="WP_377306777.1">
    <property type="nucleotide sequence ID" value="NZ_JBHSMK010000009.1"/>
</dbReference>
<dbReference type="CDD" id="cd03132">
    <property type="entry name" value="GATase1_catalase"/>
    <property type="match status" value="1"/>
</dbReference>
<evidence type="ECO:0000256" key="5">
    <source>
        <dbReference type="ARBA" id="ARBA00022617"/>
    </source>
</evidence>
<dbReference type="SUPFAM" id="SSF52317">
    <property type="entry name" value="Class I glutamine amidotransferase-like"/>
    <property type="match status" value="1"/>
</dbReference>
<dbReference type="Gene3D" id="2.40.180.10">
    <property type="entry name" value="Catalase core domain"/>
    <property type="match status" value="1"/>
</dbReference>
<dbReference type="InterPro" id="IPR041399">
    <property type="entry name" value="Catalase_large_C"/>
</dbReference>
<dbReference type="PANTHER" id="PTHR42821:SF1">
    <property type="entry name" value="CATALASE-B"/>
    <property type="match status" value="1"/>
</dbReference>
<dbReference type="InterPro" id="IPR018028">
    <property type="entry name" value="Catalase"/>
</dbReference>
<keyword evidence="9 10" id="KW-0376">Hydrogen peroxide</keyword>
<evidence type="ECO:0000256" key="1">
    <source>
        <dbReference type="ARBA" id="ARBA00001971"/>
    </source>
</evidence>
<dbReference type="Proteomes" id="UP001596013">
    <property type="component" value="Unassembled WGS sequence"/>
</dbReference>
<reference evidence="15" key="1">
    <citation type="journal article" date="2019" name="Int. J. Syst. Evol. Microbiol.">
        <title>The Global Catalogue of Microorganisms (GCM) 10K type strain sequencing project: providing services to taxonomists for standard genome sequencing and annotation.</title>
        <authorList>
            <consortium name="The Broad Institute Genomics Platform"/>
            <consortium name="The Broad Institute Genome Sequencing Center for Infectious Disease"/>
            <person name="Wu L."/>
            <person name="Ma J."/>
        </authorList>
    </citation>
    <scope>NUCLEOTIDE SEQUENCE [LARGE SCALE GENOMIC DNA]</scope>
    <source>
        <strain evidence="15">JCM 17130</strain>
    </source>
</reference>
<proteinExistence type="inferred from homology"/>
<organism evidence="14 15">
    <name type="scientific">Rhodanobacter umsongensis</name>
    <dbReference type="NCBI Taxonomy" id="633153"/>
    <lineage>
        <taxon>Bacteria</taxon>
        <taxon>Pseudomonadati</taxon>
        <taxon>Pseudomonadota</taxon>
        <taxon>Gammaproteobacteria</taxon>
        <taxon>Lysobacterales</taxon>
        <taxon>Rhodanobacteraceae</taxon>
        <taxon>Rhodanobacter</taxon>
    </lineage>
</organism>
<keyword evidence="15" id="KW-1185">Reference proteome</keyword>
<dbReference type="PROSITE" id="PS51402">
    <property type="entry name" value="CATALASE_3"/>
    <property type="match status" value="1"/>
</dbReference>
<evidence type="ECO:0000256" key="4">
    <source>
        <dbReference type="ARBA" id="ARBA00022559"/>
    </source>
</evidence>
<sequence length="669" mass="73205">MAGGSHPSLTTNQGIPVSDNQNSLRSTPRGPTLLEDFVLREKITHFDHERIPERIVHARGSAAHGYFELTKSLKKYTTAKILTEVGEKTPLFTRISTVAGGAGSIDTPRDVRGFAVKFYTKEGNWDLVGNNIPVFFIQDAMKFPDLVHAVKMEPDRGFPQAASAHDTFWDFISLTPEAIHMILWAMSDRAIPRSLRMIEGFGIHSFRLINESGDSTFVKFHWRPKLGLQSHVWDEAVKVAGADPDYHRRDLFEAIQAGNFPEWELAVQLFTQAQADSFPFDHLDATKIIPEELVPLTVIGRMVLDRWPDNFFAETEQVAYCPANIVPGIDFSNDPLLQGRLFSYLDTQLSRLGSPNFHQLPINAPKCPFANHQRDGHMQMAQPKGRVNYEPSSLDPASVRASERGFRSFAEPADDGSKGRIRAESFADHYSQARQFYRSQTGFEQAHIASALVFELSKVETLRVREAMVGHLRNVDEDLARRVADGLALPGLPPAQPKAVPAKDQPPSPPLQIIGKMKDTLKGRAVGILIHDGSDAAAIKALRRAAESAGASVKLVCLKVGGARLSDGRQQPADGQLAGTPSVVFDAVALVLSDEAGKLLAKEAAAVDFVRDAFGHLKAIAADAGAQAVLKAGGIRRDAGVVDASDSAGFIKAAKTRQWAREAKLRTLA</sequence>
<evidence type="ECO:0000256" key="8">
    <source>
        <dbReference type="ARBA" id="ARBA00023004"/>
    </source>
</evidence>
<evidence type="ECO:0000256" key="6">
    <source>
        <dbReference type="ARBA" id="ARBA00022723"/>
    </source>
</evidence>
<name>A0ABW0JP10_9GAMM</name>
<dbReference type="InterPro" id="IPR010582">
    <property type="entry name" value="Catalase_immune_responsive"/>
</dbReference>
<dbReference type="EMBL" id="JBHSMK010000009">
    <property type="protein sequence ID" value="MFC5437471.1"/>
    <property type="molecule type" value="Genomic_DNA"/>
</dbReference>
<dbReference type="PROSITE" id="PS00437">
    <property type="entry name" value="CATALASE_1"/>
    <property type="match status" value="1"/>
</dbReference>
<dbReference type="InterPro" id="IPR011614">
    <property type="entry name" value="Catalase_core"/>
</dbReference>
<dbReference type="PRINTS" id="PR00067">
    <property type="entry name" value="CATALASE"/>
</dbReference>
<protein>
    <recommendedName>
        <fullName evidence="3 10">Catalase</fullName>
        <ecNumber evidence="3 10">1.11.1.6</ecNumber>
    </recommendedName>
</protein>
<dbReference type="PANTHER" id="PTHR42821">
    <property type="entry name" value="CATALASE"/>
    <property type="match status" value="1"/>
</dbReference>
<keyword evidence="4 10" id="KW-0575">Peroxidase</keyword>
<dbReference type="InterPro" id="IPR029062">
    <property type="entry name" value="Class_I_gatase-like"/>
</dbReference>
<comment type="similarity">
    <text evidence="2">Belongs to the catalase family. HPII subfamily.</text>
</comment>
<keyword evidence="6 10" id="KW-0479">Metal-binding</keyword>
<comment type="caution">
    <text evidence="14">The sequence shown here is derived from an EMBL/GenBank/DDBJ whole genome shotgun (WGS) entry which is preliminary data.</text>
</comment>
<comment type="catalytic activity">
    <reaction evidence="10 11">
        <text>2 H2O2 = O2 + 2 H2O</text>
        <dbReference type="Rhea" id="RHEA:20309"/>
        <dbReference type="ChEBI" id="CHEBI:15377"/>
        <dbReference type="ChEBI" id="CHEBI:15379"/>
        <dbReference type="ChEBI" id="CHEBI:16240"/>
        <dbReference type="EC" id="1.11.1.6"/>
    </reaction>
</comment>
<feature type="region of interest" description="Disordered" evidence="12">
    <location>
        <begin position="1"/>
        <end position="30"/>
    </location>
</feature>
<dbReference type="InterPro" id="IPR020835">
    <property type="entry name" value="Catalase_sf"/>
</dbReference>
<dbReference type="PROSITE" id="PS00438">
    <property type="entry name" value="CATALASE_2"/>
    <property type="match status" value="1"/>
</dbReference>
<comment type="cofactor">
    <cofactor evidence="1 10">
        <name>heme</name>
        <dbReference type="ChEBI" id="CHEBI:30413"/>
    </cofactor>
</comment>
<keyword evidence="8 10" id="KW-0408">Iron</keyword>
<feature type="compositionally biased region" description="Polar residues" evidence="12">
    <location>
        <begin position="7"/>
        <end position="26"/>
    </location>
</feature>
<keyword evidence="7 10" id="KW-0560">Oxidoreductase</keyword>
<evidence type="ECO:0000313" key="15">
    <source>
        <dbReference type="Proteomes" id="UP001596013"/>
    </source>
</evidence>
<evidence type="ECO:0000256" key="11">
    <source>
        <dbReference type="RuleBase" id="RU000498"/>
    </source>
</evidence>
<evidence type="ECO:0000256" key="2">
    <source>
        <dbReference type="ARBA" id="ARBA00010660"/>
    </source>
</evidence>
<dbReference type="Pfam" id="PF18011">
    <property type="entry name" value="Catalase_C"/>
    <property type="match status" value="1"/>
</dbReference>
<dbReference type="InterPro" id="IPR043156">
    <property type="entry name" value="Catalase_clade2_helical"/>
</dbReference>
<dbReference type="SUPFAM" id="SSF56634">
    <property type="entry name" value="Heme-dependent catalase-like"/>
    <property type="match status" value="1"/>
</dbReference>
<dbReference type="Gene3D" id="1.20.1370.20">
    <property type="match status" value="1"/>
</dbReference>
<evidence type="ECO:0000313" key="14">
    <source>
        <dbReference type="EMBL" id="MFC5437471.1"/>
    </source>
</evidence>